<evidence type="ECO:0000259" key="3">
    <source>
        <dbReference type="Pfam" id="PF24916"/>
    </source>
</evidence>
<evidence type="ECO:0000259" key="2">
    <source>
        <dbReference type="Pfam" id="PF12074"/>
    </source>
</evidence>
<evidence type="ECO:0000313" key="6">
    <source>
        <dbReference type="Proteomes" id="UP000077266"/>
    </source>
</evidence>
<name>A0A165N2T6_EXIGL</name>
<dbReference type="Proteomes" id="UP000077266">
    <property type="component" value="Unassembled WGS sequence"/>
</dbReference>
<dbReference type="InterPro" id="IPR056809">
    <property type="entry name" value="HEAT_GCN1_fung"/>
</dbReference>
<feature type="domain" description="Stalled ribosome sensor GCN1-like N-terminal" evidence="4">
    <location>
        <begin position="196"/>
        <end position="297"/>
    </location>
</feature>
<dbReference type="InterPro" id="IPR056810">
    <property type="entry name" value="GNC1-like_N"/>
</dbReference>
<organism evidence="5 6">
    <name type="scientific">Exidia glandulosa HHB12029</name>
    <dbReference type="NCBI Taxonomy" id="1314781"/>
    <lineage>
        <taxon>Eukaryota</taxon>
        <taxon>Fungi</taxon>
        <taxon>Dikarya</taxon>
        <taxon>Basidiomycota</taxon>
        <taxon>Agaricomycotina</taxon>
        <taxon>Agaricomycetes</taxon>
        <taxon>Auriculariales</taxon>
        <taxon>Exidiaceae</taxon>
        <taxon>Exidia</taxon>
    </lineage>
</organism>
<feature type="domain" description="Gcn1 N-terminal" evidence="2">
    <location>
        <begin position="304"/>
        <end position="496"/>
    </location>
</feature>
<protein>
    <recommendedName>
        <fullName evidence="7">Gcn1 N-terminal domain-containing protein</fullName>
    </recommendedName>
</protein>
<proteinExistence type="predicted"/>
<feature type="region of interest" description="Disordered" evidence="1">
    <location>
        <begin position="1"/>
        <end position="25"/>
    </location>
</feature>
<evidence type="ECO:0008006" key="7">
    <source>
        <dbReference type="Google" id="ProtNLM"/>
    </source>
</evidence>
<dbReference type="InParanoid" id="A0A165N2T6"/>
<feature type="domain" description="GCN1-like HEAT repeats" evidence="3">
    <location>
        <begin position="742"/>
        <end position="856"/>
    </location>
</feature>
<dbReference type="InterPro" id="IPR022716">
    <property type="entry name" value="Gcn1_N"/>
</dbReference>
<evidence type="ECO:0000259" key="4">
    <source>
        <dbReference type="Pfam" id="PF24993"/>
    </source>
</evidence>
<dbReference type="OrthoDB" id="5148094at2759"/>
<dbReference type="EMBL" id="KV425903">
    <property type="protein sequence ID" value="KZW00128.1"/>
    <property type="molecule type" value="Genomic_DNA"/>
</dbReference>
<dbReference type="STRING" id="1314781.A0A165N2T6"/>
<evidence type="ECO:0000313" key="5">
    <source>
        <dbReference type="EMBL" id="KZW00128.1"/>
    </source>
</evidence>
<accession>A0A165N2T6</accession>
<keyword evidence="6" id="KW-1185">Reference proteome</keyword>
<dbReference type="Pfam" id="PF12074">
    <property type="entry name" value="Gcn1_N"/>
    <property type="match status" value="1"/>
</dbReference>
<dbReference type="AlphaFoldDB" id="A0A165N2T6"/>
<evidence type="ECO:0000256" key="1">
    <source>
        <dbReference type="SAM" id="MobiDB-lite"/>
    </source>
</evidence>
<reference evidence="5 6" key="1">
    <citation type="journal article" date="2016" name="Mol. Biol. Evol.">
        <title>Comparative Genomics of Early-Diverging Mushroom-Forming Fungi Provides Insights into the Origins of Lignocellulose Decay Capabilities.</title>
        <authorList>
            <person name="Nagy L.G."/>
            <person name="Riley R."/>
            <person name="Tritt A."/>
            <person name="Adam C."/>
            <person name="Daum C."/>
            <person name="Floudas D."/>
            <person name="Sun H."/>
            <person name="Yadav J.S."/>
            <person name="Pangilinan J."/>
            <person name="Larsson K.H."/>
            <person name="Matsuura K."/>
            <person name="Barry K."/>
            <person name="Labutti K."/>
            <person name="Kuo R."/>
            <person name="Ohm R.A."/>
            <person name="Bhattacharya S.S."/>
            <person name="Shirouzu T."/>
            <person name="Yoshinaga Y."/>
            <person name="Martin F.M."/>
            <person name="Grigoriev I.V."/>
            <person name="Hibbett D.S."/>
        </authorList>
    </citation>
    <scope>NUCLEOTIDE SEQUENCE [LARGE SCALE GENOMIC DNA]</scope>
    <source>
        <strain evidence="5 6">HHB12029</strain>
    </source>
</reference>
<sequence length="1032" mass="110453">MVVMPRKTTIARAPQSRENAGRPQSERQRWRFLVRKYDVVRVYAVQGIGPQSQSGASRTSGAAQHCAPGIDAESLRTSASTAASNQYALLGWACTIFSENVVHVAALAVLLDALLDESREAKANIRRSAVVRARRVVRNSRKNITSILAAILDRAKTSSSPTSLVPFLGLVVDVVLHLKQPPANVDELLGPSQAGIVALYTTNVLMSRTPVPSRVYAAFSGFIRAQVDQQTLTTDVLPVMEKAMLRSPEVALALVADFFVAYPGALDPPVHARLFTPVMNCTKSANAAREEIVAVLKSGKTGGAEHRAALYAMLASTPAPIPDVMPLVIKETSDADLPLLASLLPRALLSGTAVDAPTWAKELGSSSRIALRKALAEAAGEVFWADQSQVTSAVIKFAEQVVALLSAIVKATSTTTLPSPLEAYVALAVLLSGKPREPFAKCAPSLAAVLGTAQKPGFLVLDKAYTKLNTAEEERWLLRAAQAATTAFSTELASAKATEHRSYSAAAAPDPTTDDALKEDLVVELIVLAHARGICGVSQMWTDIGLRAGLDPRALAEKHVERLLTLVLDSNQSEEARMSAVTTLTGIQPTLFLPRFITRIREALDPSKIRAPSKEDLEIWRTPEGVLCIDVLAAAKKGNATSKAPGKGKDADIQKWEAELRESLAAKKKTSVASLSKADQAIERTRGGFRACQVVRARESEFLPYLGTLSALLLEKDGVVAAGSVLVGRKGIDVFLDLADCCTDRLGVFKHTLGVATLRALKIDRLPEEMTVEPLDGLLLRVLYRLRSLGECEPLDPASLTVASLLLSAVISAGGIGAADAEEALEQLALAVRSAAQIAEPSYPRLETLQNLVRVIKHHPQLAKNAVSALFAAGEATARSTDAHSPETRFLLSCLLAVYIRTACVSSDASAIRLDGDADEEVARLAENRWDENGLDVAETFAVDLLSLLERDNVFVRTTAAAGIARGAQSWPAGVEQLLDALKAFFRDKASHQFCLLSCWSRSSTNTLVIFSAKLLSSDAQPADRACSSRRA</sequence>
<dbReference type="Pfam" id="PF24916">
    <property type="entry name" value="HEAT_GCN1_fung"/>
    <property type="match status" value="1"/>
</dbReference>
<gene>
    <name evidence="5" type="ORF">EXIGLDRAFT_696727</name>
</gene>
<dbReference type="Pfam" id="PF24993">
    <property type="entry name" value="GNC1_N"/>
    <property type="match status" value="1"/>
</dbReference>